<evidence type="ECO:0000313" key="2">
    <source>
        <dbReference type="Proteomes" id="UP001148838"/>
    </source>
</evidence>
<dbReference type="EMBL" id="JAJSOF020000040">
    <property type="protein sequence ID" value="KAJ4426270.1"/>
    <property type="molecule type" value="Genomic_DNA"/>
</dbReference>
<organism evidence="1 2">
    <name type="scientific">Periplaneta americana</name>
    <name type="common">American cockroach</name>
    <name type="synonym">Blatta americana</name>
    <dbReference type="NCBI Taxonomy" id="6978"/>
    <lineage>
        <taxon>Eukaryota</taxon>
        <taxon>Metazoa</taxon>
        <taxon>Ecdysozoa</taxon>
        <taxon>Arthropoda</taxon>
        <taxon>Hexapoda</taxon>
        <taxon>Insecta</taxon>
        <taxon>Pterygota</taxon>
        <taxon>Neoptera</taxon>
        <taxon>Polyneoptera</taxon>
        <taxon>Dictyoptera</taxon>
        <taxon>Blattodea</taxon>
        <taxon>Blattoidea</taxon>
        <taxon>Blattidae</taxon>
        <taxon>Blattinae</taxon>
        <taxon>Periplaneta</taxon>
    </lineage>
</organism>
<keyword evidence="2" id="KW-1185">Reference proteome</keyword>
<dbReference type="Proteomes" id="UP001148838">
    <property type="component" value="Unassembled WGS sequence"/>
</dbReference>
<gene>
    <name evidence="1" type="ORF">ANN_27082</name>
</gene>
<sequence>MSESRNASRVLVGRPEGKRFLEGLRLRRKNNIKMNIREIEYDGRDWINLAQDRDRCIITKEHSKITRVDGRWDGGRLLAFAPRETDRESEAAYNIATSYFTLAYCRYSAGENLNSEKTMMILAVDYCKHDIRQTLFPSLIILCTVRKLTPQASAVVSCALATL</sequence>
<protein>
    <submittedName>
        <fullName evidence="1">Uncharacterized protein</fullName>
    </submittedName>
</protein>
<proteinExistence type="predicted"/>
<evidence type="ECO:0000313" key="1">
    <source>
        <dbReference type="EMBL" id="KAJ4426270.1"/>
    </source>
</evidence>
<comment type="caution">
    <text evidence="1">The sequence shown here is derived from an EMBL/GenBank/DDBJ whole genome shotgun (WGS) entry which is preliminary data.</text>
</comment>
<accession>A0ABQ8RXL3</accession>
<name>A0ABQ8RXL3_PERAM</name>
<reference evidence="1 2" key="1">
    <citation type="journal article" date="2022" name="Allergy">
        <title>Genome assembly and annotation of Periplaneta americana reveal a comprehensive cockroach allergen profile.</title>
        <authorList>
            <person name="Wang L."/>
            <person name="Xiong Q."/>
            <person name="Saelim N."/>
            <person name="Wang L."/>
            <person name="Nong W."/>
            <person name="Wan A.T."/>
            <person name="Shi M."/>
            <person name="Liu X."/>
            <person name="Cao Q."/>
            <person name="Hui J.H.L."/>
            <person name="Sookrung N."/>
            <person name="Leung T.F."/>
            <person name="Tungtrongchitr A."/>
            <person name="Tsui S.K.W."/>
        </authorList>
    </citation>
    <scope>NUCLEOTIDE SEQUENCE [LARGE SCALE GENOMIC DNA]</scope>
    <source>
        <strain evidence="1">PWHHKU_190912</strain>
    </source>
</reference>